<evidence type="ECO:0000256" key="5">
    <source>
        <dbReference type="SAM" id="MobiDB-lite"/>
    </source>
</evidence>
<dbReference type="InterPro" id="IPR005312">
    <property type="entry name" value="DUF1759"/>
</dbReference>
<feature type="region of interest" description="Disordered" evidence="5">
    <location>
        <begin position="60"/>
        <end position="109"/>
    </location>
</feature>
<dbReference type="SUPFAM" id="SSF53098">
    <property type="entry name" value="Ribonuclease H-like"/>
    <property type="match status" value="1"/>
</dbReference>
<proteinExistence type="predicted"/>
<keyword evidence="9" id="KW-1185">Reference proteome</keyword>
<dbReference type="Gene3D" id="3.30.420.10">
    <property type="entry name" value="Ribonuclease H-like superfamily/Ribonuclease H"/>
    <property type="match status" value="1"/>
</dbReference>
<dbReference type="SUPFAM" id="SSF56672">
    <property type="entry name" value="DNA/RNA polymerases"/>
    <property type="match status" value="1"/>
</dbReference>
<evidence type="ECO:0000259" key="6">
    <source>
        <dbReference type="PROSITE" id="PS50016"/>
    </source>
</evidence>
<keyword evidence="3" id="KW-0862">Zinc</keyword>
<evidence type="ECO:0000256" key="2">
    <source>
        <dbReference type="ARBA" id="ARBA00022771"/>
    </source>
</evidence>
<evidence type="ECO:0000256" key="4">
    <source>
        <dbReference type="PROSITE-ProRule" id="PRU00146"/>
    </source>
</evidence>
<dbReference type="Pfam" id="PF17921">
    <property type="entry name" value="Integrase_H2C2"/>
    <property type="match status" value="1"/>
</dbReference>
<dbReference type="GeneID" id="134288946"/>
<dbReference type="CDD" id="cd01644">
    <property type="entry name" value="RT_pepA17"/>
    <property type="match status" value="1"/>
</dbReference>
<keyword evidence="1" id="KW-0479">Metal-binding</keyword>
<sequence>MPPLAPPPERSCLMCQSEDDSRMVCCDGCHNWFHFDCVGVTESIAHHPWICPSCVKPSTKGPPSATGESTSAPPTVKQSVPAAPPLATDPLGLSAPPNSSGPPAPFAPSAPFAPAAPSAPLVPSVTSLQLPVDLQLKMLEEEREIERKYLQRKYRLMMEASGTAHNQPSTSQAIHDDSFRQPPCHSSPFRPTHPVVPELHLLEGTGAANETGLLNSSQIAARHAVAKELPAYSGEPEEWPLFIATYENTTRLCGYTPEENMVRLQRCLRGKALEAVKCQLLHPANLDFALSTLRMLFGRPEIIVHTLIEKINRIPAPKADRLSTLVDFALAVRNMVATVKACKLEEHLYNITLLQGLVDRLPTMIKLNWATYRVQLPRVSLVEFSDWLYTVAEAASTVTMPTPVVAYDKLRRGAKEDGFLHVHSEHESGASSIQRPKNCCLICQGSCNAVETCQEFLNLDHSDRWAALREHKLCRTCLGTHRGLCRSGDICGRNGCTFKHHRLLHNDRSEINVPATRYPTQSNQTTNTESSASATQYNCNTHRWNEKSVLFQYVPVILHSNGNTVHTYAFIDGGSHMTLLEEDLAAELNLRGEKHPLCIRWTADHCRFEDNAERISLQVSGTQSGSTKFSLMDVFTVKDLKLPAQSLSVATMCKRYSYLRGLPVQSYNDVRPRLLIGMNNIRLGHPLDSREGRENEPIATRTRLGWTIFGICLDDHPKPITVPYSFHICSHSQNDEDDLHTTVKNYFALESLGIAAPKKELLSTDDERAVKILRENTRLENGRYSTTLLWKYDDVRLPNNKAMALRRHHCLVKRMKREPSLGEVLRKKIADYIQKGFIRKLSPEEGRKAGDRIWYLPIFPVSNPNKPGKVRIVWDAAASVAGTSLNSVLLKGPDQLKPLPYILYKFRERPVAICGDIEEMFHQVRMSDEDQQSQRFLFQDNTDAAEPDEYVMTVMTFGATCSPSSAQFIINRNAERFEEQLPAAVEAIRENHYVDDMLASVDTEAEAVQLARDVHFIHQQGGFKMRGWISNSSTVMEALNGTEAVERNLDLNTNTALEKVLGMWWNIKSDEFQYKLSKERHADLLFNAKHPTKREILSVLMSIYDPLGLLANFLMPLKLLLQEIWRSGVAWDEPIADPQLQKWKSWLTYLPQAGSVRIRRCYTALAPYEQLTTELHTFVDASELGYCAVSYLRLELGEHIECVLIGAKTRVAPLKFVSIPRLELQAAVVGSRLAKSIQDGHSIRIGRRFFWTDAADVLCWLRSDHRSYSPFVAHRACEILETTDISEWKYVPTKENVADEGTKCLRKLSLDATSRWRKGPTFIWKPMVEWPMEPLRRSMTDLEMRPSMLHHSVVSEHLKPENFSSWRHLVTVTALVHRFPNNIRKRIAGDVPTVGPLKREELLCAELFHYKRCQEESYADELTLLKSTGTGKRYLPKNSRLYKLCPIVDTDGVMRIHGRIDACDYVDEYAKHPIILPRGHFVTKLVLQDIHERYHHQCQETFLNEARSRFYIPRIRAECKKVASDCQRCKIRRATPTQPAMGDLPKARLAAFVRPFSYVGVDYFGPYNVAVGRRVEKRWGVLVTCLTVRAIHIEVAHSLDTGSCIMALRNCFARRGVPVQIISDRGTNFVASEKELKRALSMVDQDELIKEFTSESTSWTFNPPATPHMGGAWERLIQSVKKILSELRLPRLPRDEVLRSSLIEVENIVNSRPLTHIPVEFESSPALTPNHFLVGSSNGLKSLIPFDDSATALQWSYKASQTLANLFWRRWVSEYLPTITRRTKWFTPASPLSVGDIVIIVDPKYPRNYWPKGRVLATTISKDGQVRQATVQTASGIFQRSVVNLAVLDVGAKNSKPEADPVTGGEC</sequence>
<dbReference type="InterPro" id="IPR041588">
    <property type="entry name" value="Integrase_H2C2"/>
</dbReference>
<dbReference type="EnsemblMetazoa" id="AALFPA23_010770.R15137">
    <property type="protein sequence ID" value="AALFPA23_010770.P15137"/>
    <property type="gene ID" value="AALFPA23_010770"/>
</dbReference>
<dbReference type="Pfam" id="PF18701">
    <property type="entry name" value="DUF5641"/>
    <property type="match status" value="1"/>
</dbReference>
<reference evidence="8" key="2">
    <citation type="submission" date="2025-05" db="UniProtKB">
        <authorList>
            <consortium name="EnsemblMetazoa"/>
        </authorList>
    </citation>
    <scope>IDENTIFICATION</scope>
    <source>
        <strain evidence="8">Foshan</strain>
    </source>
</reference>
<dbReference type="Pfam" id="PF05380">
    <property type="entry name" value="Peptidase_A17"/>
    <property type="match status" value="1"/>
</dbReference>
<reference evidence="9" key="1">
    <citation type="journal article" date="2015" name="Proc. Natl. Acad. Sci. U.S.A.">
        <title>Genome sequence of the Asian Tiger mosquito, Aedes albopictus, reveals insights into its biology, genetics, and evolution.</title>
        <authorList>
            <person name="Chen X.G."/>
            <person name="Jiang X."/>
            <person name="Gu J."/>
            <person name="Xu M."/>
            <person name="Wu Y."/>
            <person name="Deng Y."/>
            <person name="Zhang C."/>
            <person name="Bonizzoni M."/>
            <person name="Dermauw W."/>
            <person name="Vontas J."/>
            <person name="Armbruster P."/>
            <person name="Huang X."/>
            <person name="Yang Y."/>
            <person name="Zhang H."/>
            <person name="He W."/>
            <person name="Peng H."/>
            <person name="Liu Y."/>
            <person name="Wu K."/>
            <person name="Chen J."/>
            <person name="Lirakis M."/>
            <person name="Topalis P."/>
            <person name="Van Leeuwen T."/>
            <person name="Hall A.B."/>
            <person name="Jiang X."/>
            <person name="Thorpe C."/>
            <person name="Mueller R.L."/>
            <person name="Sun C."/>
            <person name="Waterhouse R.M."/>
            <person name="Yan G."/>
            <person name="Tu Z.J."/>
            <person name="Fang X."/>
            <person name="James A.A."/>
        </authorList>
    </citation>
    <scope>NUCLEOTIDE SEQUENCE [LARGE SCALE GENOMIC DNA]</scope>
    <source>
        <strain evidence="9">Foshan</strain>
    </source>
</reference>
<evidence type="ECO:0000259" key="7">
    <source>
        <dbReference type="PROSITE" id="PS50994"/>
    </source>
</evidence>
<dbReference type="InterPro" id="IPR043502">
    <property type="entry name" value="DNA/RNA_pol_sf"/>
</dbReference>
<feature type="region of interest" description="Disordered" evidence="5">
    <location>
        <begin position="162"/>
        <end position="181"/>
    </location>
</feature>
<feature type="domain" description="PHD-type" evidence="6">
    <location>
        <begin position="9"/>
        <end position="57"/>
    </location>
</feature>
<dbReference type="InterPro" id="IPR012337">
    <property type="entry name" value="RNaseH-like_sf"/>
</dbReference>
<dbReference type="InterPro" id="IPR001965">
    <property type="entry name" value="Znf_PHD"/>
</dbReference>
<dbReference type="SMART" id="SM00249">
    <property type="entry name" value="PHD"/>
    <property type="match status" value="1"/>
</dbReference>
<dbReference type="Pfam" id="PF00628">
    <property type="entry name" value="PHD"/>
    <property type="match status" value="1"/>
</dbReference>
<dbReference type="InterPro" id="IPR000477">
    <property type="entry name" value="RT_dom"/>
</dbReference>
<evidence type="ECO:0000313" key="8">
    <source>
        <dbReference type="EnsemblMetazoa" id="AALFPA23_010770.P15137"/>
    </source>
</evidence>
<dbReference type="InterPro" id="IPR043128">
    <property type="entry name" value="Rev_trsase/Diguanyl_cyclase"/>
</dbReference>
<evidence type="ECO:0000313" key="9">
    <source>
        <dbReference type="Proteomes" id="UP000069940"/>
    </source>
</evidence>
<dbReference type="InterPro" id="IPR001584">
    <property type="entry name" value="Integrase_cat-core"/>
</dbReference>
<protein>
    <submittedName>
        <fullName evidence="8">Uncharacterized protein</fullName>
    </submittedName>
</protein>
<dbReference type="InterPro" id="IPR013083">
    <property type="entry name" value="Znf_RING/FYVE/PHD"/>
</dbReference>
<dbReference type="InterPro" id="IPR036397">
    <property type="entry name" value="RNaseH_sf"/>
</dbReference>
<dbReference type="RefSeq" id="XP_062710861.1">
    <property type="nucleotide sequence ID" value="XM_062854877.1"/>
</dbReference>
<dbReference type="PROSITE" id="PS50016">
    <property type="entry name" value="ZF_PHD_2"/>
    <property type="match status" value="1"/>
</dbReference>
<dbReference type="InterPro" id="IPR008042">
    <property type="entry name" value="Retrotrans_Pao"/>
</dbReference>
<evidence type="ECO:0000256" key="3">
    <source>
        <dbReference type="ARBA" id="ARBA00022833"/>
    </source>
</evidence>
<dbReference type="Gene3D" id="1.10.340.70">
    <property type="match status" value="1"/>
</dbReference>
<feature type="domain" description="Integrase catalytic" evidence="7">
    <location>
        <begin position="1551"/>
        <end position="1737"/>
    </location>
</feature>
<dbReference type="InterPro" id="IPR019786">
    <property type="entry name" value="Zinc_finger_PHD-type_CS"/>
</dbReference>
<feature type="compositionally biased region" description="Polar residues" evidence="5">
    <location>
        <begin position="66"/>
        <end position="78"/>
    </location>
</feature>
<dbReference type="InterPro" id="IPR011011">
    <property type="entry name" value="Znf_FYVE_PHD"/>
</dbReference>
<dbReference type="Pfam" id="PF03564">
    <property type="entry name" value="DUF1759"/>
    <property type="match status" value="1"/>
</dbReference>
<dbReference type="PROSITE" id="PS50994">
    <property type="entry name" value="INTEGRASE"/>
    <property type="match status" value="1"/>
</dbReference>
<dbReference type="InterPro" id="IPR019787">
    <property type="entry name" value="Znf_PHD-finger"/>
</dbReference>
<organism evidence="8 9">
    <name type="scientific">Aedes albopictus</name>
    <name type="common">Asian tiger mosquito</name>
    <name type="synonym">Stegomyia albopicta</name>
    <dbReference type="NCBI Taxonomy" id="7160"/>
    <lineage>
        <taxon>Eukaryota</taxon>
        <taxon>Metazoa</taxon>
        <taxon>Ecdysozoa</taxon>
        <taxon>Arthropoda</taxon>
        <taxon>Hexapoda</taxon>
        <taxon>Insecta</taxon>
        <taxon>Pterygota</taxon>
        <taxon>Neoptera</taxon>
        <taxon>Endopterygota</taxon>
        <taxon>Diptera</taxon>
        <taxon>Nematocera</taxon>
        <taxon>Culicoidea</taxon>
        <taxon>Culicidae</taxon>
        <taxon>Culicinae</taxon>
        <taxon>Aedini</taxon>
        <taxon>Aedes</taxon>
        <taxon>Stegomyia</taxon>
    </lineage>
</organism>
<feature type="compositionally biased region" description="Polar residues" evidence="5">
    <location>
        <begin position="163"/>
        <end position="173"/>
    </location>
</feature>
<dbReference type="PANTHER" id="PTHR47331:SF1">
    <property type="entry name" value="GAG-LIKE PROTEIN"/>
    <property type="match status" value="1"/>
</dbReference>
<keyword evidence="2 4" id="KW-0863">Zinc-finger</keyword>
<dbReference type="Proteomes" id="UP000069940">
    <property type="component" value="Unassembled WGS sequence"/>
</dbReference>
<dbReference type="Gene3D" id="3.30.70.270">
    <property type="match status" value="1"/>
</dbReference>
<dbReference type="SUPFAM" id="SSF57903">
    <property type="entry name" value="FYVE/PHD zinc finger"/>
    <property type="match status" value="1"/>
</dbReference>
<accession>A0ABM1YNL1</accession>
<dbReference type="Gene3D" id="3.10.10.10">
    <property type="entry name" value="HIV Type 1 Reverse Transcriptase, subunit A, domain 1"/>
    <property type="match status" value="1"/>
</dbReference>
<dbReference type="PANTHER" id="PTHR47331">
    <property type="entry name" value="PHD-TYPE DOMAIN-CONTAINING PROTEIN"/>
    <property type="match status" value="1"/>
</dbReference>
<dbReference type="Gene3D" id="3.30.40.10">
    <property type="entry name" value="Zinc/RING finger domain, C3HC4 (zinc finger)"/>
    <property type="match status" value="1"/>
</dbReference>
<dbReference type="Pfam" id="PF00078">
    <property type="entry name" value="RVT_1"/>
    <property type="match status" value="1"/>
</dbReference>
<evidence type="ECO:0000256" key="1">
    <source>
        <dbReference type="ARBA" id="ARBA00022723"/>
    </source>
</evidence>
<name>A0ABM1YNL1_AEDAL</name>
<dbReference type="InterPro" id="IPR040676">
    <property type="entry name" value="DUF5641"/>
</dbReference>
<dbReference type="PROSITE" id="PS01359">
    <property type="entry name" value="ZF_PHD_1"/>
    <property type="match status" value="1"/>
</dbReference>
<feature type="compositionally biased region" description="Pro residues" evidence="5">
    <location>
        <begin position="99"/>
        <end position="108"/>
    </location>
</feature>